<dbReference type="Gene3D" id="3.40.50.2000">
    <property type="entry name" value="Glycogen Phosphorylase B"/>
    <property type="match status" value="2"/>
</dbReference>
<dbReference type="Proteomes" id="UP000730862">
    <property type="component" value="Unassembled WGS sequence"/>
</dbReference>
<proteinExistence type="predicted"/>
<dbReference type="AlphaFoldDB" id="A0A943L7I6"/>
<dbReference type="Pfam" id="PF13439">
    <property type="entry name" value="Glyco_transf_4"/>
    <property type="match status" value="1"/>
</dbReference>
<dbReference type="InterPro" id="IPR001296">
    <property type="entry name" value="Glyco_trans_1"/>
</dbReference>
<reference evidence="3" key="1">
    <citation type="submission" date="2021-02" db="EMBL/GenBank/DDBJ databases">
        <title>Infant gut strain persistence is associated with maternal origin, phylogeny, and functional potential including surface adhesion and iron acquisition.</title>
        <authorList>
            <person name="Lou Y.C."/>
        </authorList>
    </citation>
    <scope>NUCLEOTIDE SEQUENCE</scope>
    <source>
        <strain evidence="3">L3_058_000G1_dasL3_058_000G1_concoct_72</strain>
    </source>
</reference>
<dbReference type="InterPro" id="IPR050194">
    <property type="entry name" value="Glycosyltransferase_grp1"/>
</dbReference>
<evidence type="ECO:0000259" key="1">
    <source>
        <dbReference type="Pfam" id="PF00534"/>
    </source>
</evidence>
<dbReference type="PANTHER" id="PTHR45947">
    <property type="entry name" value="SULFOQUINOVOSYL TRANSFERASE SQD2"/>
    <property type="match status" value="1"/>
</dbReference>
<dbReference type="EMBL" id="JAHAIK010000011">
    <property type="protein sequence ID" value="MBS5964987.1"/>
    <property type="molecule type" value="Genomic_DNA"/>
</dbReference>
<dbReference type="EC" id="2.4.-.-" evidence="3"/>
<keyword evidence="3" id="KW-0808">Transferase</keyword>
<name>A0A943L7I6_FINMA</name>
<dbReference type="SUPFAM" id="SSF53756">
    <property type="entry name" value="UDP-Glycosyltransferase/glycogen phosphorylase"/>
    <property type="match status" value="1"/>
</dbReference>
<feature type="domain" description="Glycosyltransferase subfamily 4-like N-terminal" evidence="2">
    <location>
        <begin position="69"/>
        <end position="188"/>
    </location>
</feature>
<comment type="caution">
    <text evidence="3">The sequence shown here is derived from an EMBL/GenBank/DDBJ whole genome shotgun (WGS) entry which is preliminary data.</text>
</comment>
<dbReference type="Pfam" id="PF00534">
    <property type="entry name" value="Glycos_transf_1"/>
    <property type="match status" value="1"/>
</dbReference>
<gene>
    <name evidence="3" type="ORF">KIA07_04885</name>
</gene>
<dbReference type="GO" id="GO:0016758">
    <property type="term" value="F:hexosyltransferase activity"/>
    <property type="evidence" value="ECO:0007669"/>
    <property type="project" value="TreeGrafter"/>
</dbReference>
<feature type="domain" description="Glycosyl transferase family 1" evidence="1">
    <location>
        <begin position="196"/>
        <end position="349"/>
    </location>
</feature>
<dbReference type="PANTHER" id="PTHR45947:SF3">
    <property type="entry name" value="SULFOQUINOVOSYL TRANSFERASE SQD2"/>
    <property type="match status" value="1"/>
</dbReference>
<protein>
    <submittedName>
        <fullName evidence="3">Glycosyltransferase</fullName>
        <ecNumber evidence="3">2.4.-.-</ecNumber>
    </submittedName>
</protein>
<dbReference type="InterPro" id="IPR028098">
    <property type="entry name" value="Glyco_trans_4-like_N"/>
</dbReference>
<accession>A0A943L7I6</accession>
<evidence type="ECO:0000313" key="3">
    <source>
        <dbReference type="EMBL" id="MBS5964987.1"/>
    </source>
</evidence>
<sequence length="376" mass="43640">MKVFIIGRSLPEKHNGMIGVFEKQQALAISKYYPTTHYVYFDDRSIKVNHRITDINFKEKNLIINGKMIPIRGLPNPVYKKLKSILYIKFLNELFLKYGVPDVIHIHFPLLTMTEQVWDFLISKEVKIIVTEHWSKIQTGEINNSQKDFLKKIYSDSDAFICVSEDLKKGVQSICDSKKNIYVIPNMVSDLFKYKEKNKKAGTFNFIAVGRLTPNKRFDLLIDAFNMAFKDDDKVFLTILGDGKLKKILNKKIERYNLQNQIFLEGFKEPNEVAKYFQDADCYVSASNLETFGVPTIEAWMSGIPVIIADNSPLLNYINQYNGVIFEVDNPSSLCDKLEYIYKSTEIFNKNKICEYANRIFSEEAITLRLIEIYLN</sequence>
<dbReference type="RefSeq" id="WP_278735732.1">
    <property type="nucleotide sequence ID" value="NZ_JAHAIK010000011.1"/>
</dbReference>
<evidence type="ECO:0000313" key="4">
    <source>
        <dbReference type="Proteomes" id="UP000730862"/>
    </source>
</evidence>
<keyword evidence="3" id="KW-0328">Glycosyltransferase</keyword>
<organism evidence="3 4">
    <name type="scientific">Finegoldia magna</name>
    <name type="common">Peptostreptococcus magnus</name>
    <dbReference type="NCBI Taxonomy" id="1260"/>
    <lineage>
        <taxon>Bacteria</taxon>
        <taxon>Bacillati</taxon>
        <taxon>Bacillota</taxon>
        <taxon>Tissierellia</taxon>
        <taxon>Tissierellales</taxon>
        <taxon>Peptoniphilaceae</taxon>
        <taxon>Finegoldia</taxon>
    </lineage>
</organism>
<evidence type="ECO:0000259" key="2">
    <source>
        <dbReference type="Pfam" id="PF13439"/>
    </source>
</evidence>